<name>A0A4R0P5R9_9HYPH</name>
<dbReference type="AlphaFoldDB" id="A0A4R0P5R9"/>
<dbReference type="GO" id="GO:0006355">
    <property type="term" value="P:regulation of DNA-templated transcription"/>
    <property type="evidence" value="ECO:0007669"/>
    <property type="project" value="InterPro"/>
</dbReference>
<dbReference type="Proteomes" id="UP000291301">
    <property type="component" value="Unassembled WGS sequence"/>
</dbReference>
<dbReference type="SUPFAM" id="SSF46894">
    <property type="entry name" value="C-terminal effector domain of the bipartite response regulators"/>
    <property type="match status" value="1"/>
</dbReference>
<accession>A0A4R0P5R9</accession>
<protein>
    <submittedName>
        <fullName evidence="1">Helix-turn-helix transcriptional regulator</fullName>
    </submittedName>
</protein>
<proteinExistence type="predicted"/>
<keyword evidence="2" id="KW-1185">Reference proteome</keyword>
<dbReference type="GO" id="GO:0003677">
    <property type="term" value="F:DNA binding"/>
    <property type="evidence" value="ECO:0007669"/>
    <property type="project" value="InterPro"/>
</dbReference>
<organism evidence="1 2">
    <name type="scientific">Oricola cellulosilytica</name>
    <dbReference type="NCBI Taxonomy" id="1429082"/>
    <lineage>
        <taxon>Bacteria</taxon>
        <taxon>Pseudomonadati</taxon>
        <taxon>Pseudomonadota</taxon>
        <taxon>Alphaproteobacteria</taxon>
        <taxon>Hyphomicrobiales</taxon>
        <taxon>Ahrensiaceae</taxon>
        <taxon>Oricola</taxon>
    </lineage>
</organism>
<reference evidence="1 2" key="1">
    <citation type="journal article" date="2015" name="Antonie Van Leeuwenhoek">
        <title>Oricola cellulosilytica gen. nov., sp. nov., a cellulose-degrading bacterium of the family Phyllobacteriaceae isolated from surface seashore water, and emended descriptions of Mesorhizobium loti and Phyllobacterium myrsinacearum.</title>
        <authorList>
            <person name="Hameed A."/>
            <person name="Shahina M."/>
            <person name="Lai W.A."/>
            <person name="Lin S.Y."/>
            <person name="Young L.S."/>
            <person name="Liu Y.C."/>
            <person name="Hsu Y.H."/>
            <person name="Young C.C."/>
        </authorList>
    </citation>
    <scope>NUCLEOTIDE SEQUENCE [LARGE SCALE GENOMIC DNA]</scope>
    <source>
        <strain evidence="1 2">KCTC 52183</strain>
    </source>
</reference>
<dbReference type="OrthoDB" id="4457864at2"/>
<evidence type="ECO:0000313" key="2">
    <source>
        <dbReference type="Proteomes" id="UP000291301"/>
    </source>
</evidence>
<dbReference type="RefSeq" id="WP_131570312.1">
    <property type="nucleotide sequence ID" value="NZ_JAINFK010000005.1"/>
</dbReference>
<dbReference type="InterPro" id="IPR016032">
    <property type="entry name" value="Sig_transdc_resp-reg_C-effctor"/>
</dbReference>
<dbReference type="EMBL" id="SJST01000007">
    <property type="protein sequence ID" value="TCD12275.1"/>
    <property type="molecule type" value="Genomic_DNA"/>
</dbReference>
<gene>
    <name evidence="1" type="ORF">E0D97_14720</name>
</gene>
<evidence type="ECO:0000313" key="1">
    <source>
        <dbReference type="EMBL" id="TCD12275.1"/>
    </source>
</evidence>
<comment type="caution">
    <text evidence="1">The sequence shown here is derived from an EMBL/GenBank/DDBJ whole genome shotgun (WGS) entry which is preliminary data.</text>
</comment>
<sequence>MEAETARITNGLISAAYGAAVGDGSWEEFVGACGRAFPWSKTAFTLFDRDTRHCSTFSSANYEPGYLESWHAHYSCIDPWIEMSRGSGWTLRWSNETLSMRDLKKSEFYADWLRPQDDNCLGFAVNMHNGPGRNFMMLHMFRERDEPAAKQQYKVMRTVRPHLLRAYEIQRQVALERARTAGLETALDCMRHPVLMLDPDCRIIYANGSAEASMSEGSLFTSDATGRLAMRDSNNDAAVKGLARRLLRPRQVSDPPLLSLKSGDSGRFVCILAPFYSRDARLDLVRGTEIRPSGFILVILDLRRTPVEPGTVLAHLFGLTPAEARLVAALSGGATLRSYADRRRIRYETARNQLKTVLHKTASSRQSELMRVVSRVVDFEPGLTSREKR</sequence>